<evidence type="ECO:0000313" key="12">
    <source>
        <dbReference type="EMBL" id="KAF7819861.1"/>
    </source>
</evidence>
<gene>
    <name evidence="12" type="ORF">G2W53_025316</name>
</gene>
<dbReference type="Proteomes" id="UP000634136">
    <property type="component" value="Unassembled WGS sequence"/>
</dbReference>
<evidence type="ECO:0000256" key="4">
    <source>
        <dbReference type="ARBA" id="ARBA00022617"/>
    </source>
</evidence>
<dbReference type="AlphaFoldDB" id="A0A834WHS6"/>
<dbReference type="PROSITE" id="PS00086">
    <property type="entry name" value="CYTOCHROME_P450"/>
    <property type="match status" value="1"/>
</dbReference>
<reference evidence="12" key="1">
    <citation type="submission" date="2020-09" db="EMBL/GenBank/DDBJ databases">
        <title>Genome-Enabled Discovery of Anthraquinone Biosynthesis in Senna tora.</title>
        <authorList>
            <person name="Kang S.-H."/>
            <person name="Pandey R.P."/>
            <person name="Lee C.-M."/>
            <person name="Sim J.-S."/>
            <person name="Jeong J.-T."/>
            <person name="Choi B.-S."/>
            <person name="Jung M."/>
            <person name="Ginzburg D."/>
            <person name="Zhao K."/>
            <person name="Won S.Y."/>
            <person name="Oh T.-J."/>
            <person name="Yu Y."/>
            <person name="Kim N.-H."/>
            <person name="Lee O.R."/>
            <person name="Lee T.-H."/>
            <person name="Bashyal P."/>
            <person name="Kim T.-S."/>
            <person name="Lee W.-H."/>
            <person name="Kawkins C."/>
            <person name="Kim C.-K."/>
            <person name="Kim J.S."/>
            <person name="Ahn B.O."/>
            <person name="Rhee S.Y."/>
            <person name="Sohng J.K."/>
        </authorList>
    </citation>
    <scope>NUCLEOTIDE SEQUENCE</scope>
    <source>
        <tissue evidence="12">Leaf</tissue>
    </source>
</reference>
<keyword evidence="4 10" id="KW-0349">Heme</keyword>
<keyword evidence="5 10" id="KW-0479">Metal-binding</keyword>
<evidence type="ECO:0000256" key="6">
    <source>
        <dbReference type="ARBA" id="ARBA00023002"/>
    </source>
</evidence>
<evidence type="ECO:0000313" key="13">
    <source>
        <dbReference type="Proteomes" id="UP000634136"/>
    </source>
</evidence>
<keyword evidence="7 10" id="KW-0408">Iron</keyword>
<feature type="binding site" description="axial binding residue" evidence="10">
    <location>
        <position position="144"/>
    </location>
    <ligand>
        <name>heme</name>
        <dbReference type="ChEBI" id="CHEBI:30413"/>
    </ligand>
    <ligandPart>
        <name>Fe</name>
        <dbReference type="ChEBI" id="CHEBI:18248"/>
    </ligandPart>
</feature>
<evidence type="ECO:0000256" key="5">
    <source>
        <dbReference type="ARBA" id="ARBA00022723"/>
    </source>
</evidence>
<evidence type="ECO:0000256" key="1">
    <source>
        <dbReference type="ARBA" id="ARBA00001971"/>
    </source>
</evidence>
<comment type="cofactor">
    <cofactor evidence="1 10">
        <name>heme</name>
        <dbReference type="ChEBI" id="CHEBI:30413"/>
    </cofactor>
</comment>
<keyword evidence="8 11" id="KW-0503">Monooxygenase</keyword>
<dbReference type="GO" id="GO:0004497">
    <property type="term" value="F:monooxygenase activity"/>
    <property type="evidence" value="ECO:0007669"/>
    <property type="project" value="UniProtKB-KW"/>
</dbReference>
<organism evidence="12 13">
    <name type="scientific">Senna tora</name>
    <dbReference type="NCBI Taxonomy" id="362788"/>
    <lineage>
        <taxon>Eukaryota</taxon>
        <taxon>Viridiplantae</taxon>
        <taxon>Streptophyta</taxon>
        <taxon>Embryophyta</taxon>
        <taxon>Tracheophyta</taxon>
        <taxon>Spermatophyta</taxon>
        <taxon>Magnoliopsida</taxon>
        <taxon>eudicotyledons</taxon>
        <taxon>Gunneridae</taxon>
        <taxon>Pentapetalae</taxon>
        <taxon>rosids</taxon>
        <taxon>fabids</taxon>
        <taxon>Fabales</taxon>
        <taxon>Fabaceae</taxon>
        <taxon>Caesalpinioideae</taxon>
        <taxon>Cassia clade</taxon>
        <taxon>Senna</taxon>
    </lineage>
</organism>
<dbReference type="PRINTS" id="PR00385">
    <property type="entry name" value="P450"/>
</dbReference>
<keyword evidence="9" id="KW-0472">Membrane</keyword>
<dbReference type="OrthoDB" id="1408449at2759"/>
<dbReference type="GO" id="GO:0005506">
    <property type="term" value="F:iron ion binding"/>
    <property type="evidence" value="ECO:0007669"/>
    <property type="project" value="InterPro"/>
</dbReference>
<evidence type="ECO:0000256" key="7">
    <source>
        <dbReference type="ARBA" id="ARBA00023004"/>
    </source>
</evidence>
<evidence type="ECO:0000256" key="3">
    <source>
        <dbReference type="ARBA" id="ARBA00010617"/>
    </source>
</evidence>
<dbReference type="InterPro" id="IPR017972">
    <property type="entry name" value="Cyt_P450_CS"/>
</dbReference>
<dbReference type="PANTHER" id="PTHR47943">
    <property type="entry name" value="CYTOCHROME P450 93A3-LIKE"/>
    <property type="match status" value="1"/>
</dbReference>
<protein>
    <submittedName>
        <fullName evidence="12">Cytochrome P450 CYP736A12-like</fullName>
    </submittedName>
</protein>
<evidence type="ECO:0000256" key="11">
    <source>
        <dbReference type="RuleBase" id="RU000461"/>
    </source>
</evidence>
<dbReference type="PANTHER" id="PTHR47943:SF9">
    <property type="entry name" value="CYTOCHROME P450"/>
    <property type="match status" value="1"/>
</dbReference>
<sequence length="207" mass="23590">MIIGTTETSNTVIEWALSELLRHPRVMLNLQNQLKTIVGLDKMVQESDLPKLDYLDMVVKETLRLHPVVPLLAPHEAMQDVEIQGYHIKKKTRVSINVWAIGRDPRVWSDDVDVFYPERFGNSNVDVRGKYFELIPFGSGRRQCPGMTLALTTVKLVVAQLVHCFDWKLPGGMVGEDLDMGEKFGLTIPRAQHLLALPSYRLLHEMM</sequence>
<dbReference type="GO" id="GO:0020037">
    <property type="term" value="F:heme binding"/>
    <property type="evidence" value="ECO:0007669"/>
    <property type="project" value="InterPro"/>
</dbReference>
<dbReference type="SUPFAM" id="SSF48264">
    <property type="entry name" value="Cytochrome P450"/>
    <property type="match status" value="1"/>
</dbReference>
<dbReference type="Pfam" id="PF00067">
    <property type="entry name" value="p450"/>
    <property type="match status" value="1"/>
</dbReference>
<comment type="similarity">
    <text evidence="3 11">Belongs to the cytochrome P450 family.</text>
</comment>
<name>A0A834WHS6_9FABA</name>
<keyword evidence="6 11" id="KW-0560">Oxidoreductase</keyword>
<accession>A0A834WHS6</accession>
<dbReference type="FunFam" id="1.10.630.10:FF:000126">
    <property type="entry name" value="Predicted protein"/>
    <property type="match status" value="1"/>
</dbReference>
<comment type="caution">
    <text evidence="12">The sequence shown here is derived from an EMBL/GenBank/DDBJ whole genome shotgun (WGS) entry which is preliminary data.</text>
</comment>
<dbReference type="InterPro" id="IPR002401">
    <property type="entry name" value="Cyt_P450_E_grp-I"/>
</dbReference>
<comment type="subcellular location">
    <subcellularLocation>
        <location evidence="2">Membrane</location>
    </subcellularLocation>
</comment>
<proteinExistence type="inferred from homology"/>
<evidence type="ECO:0000256" key="10">
    <source>
        <dbReference type="PIRSR" id="PIRSR602401-1"/>
    </source>
</evidence>
<evidence type="ECO:0000256" key="9">
    <source>
        <dbReference type="ARBA" id="ARBA00023136"/>
    </source>
</evidence>
<dbReference type="Gene3D" id="1.10.630.10">
    <property type="entry name" value="Cytochrome P450"/>
    <property type="match status" value="1"/>
</dbReference>
<dbReference type="EMBL" id="JAAIUW010000008">
    <property type="protein sequence ID" value="KAF7819861.1"/>
    <property type="molecule type" value="Genomic_DNA"/>
</dbReference>
<evidence type="ECO:0000256" key="2">
    <source>
        <dbReference type="ARBA" id="ARBA00004370"/>
    </source>
</evidence>
<dbReference type="GO" id="GO:0016020">
    <property type="term" value="C:membrane"/>
    <property type="evidence" value="ECO:0007669"/>
    <property type="project" value="UniProtKB-SubCell"/>
</dbReference>
<dbReference type="PRINTS" id="PR00463">
    <property type="entry name" value="EP450I"/>
</dbReference>
<dbReference type="InterPro" id="IPR036396">
    <property type="entry name" value="Cyt_P450_sf"/>
</dbReference>
<dbReference type="GO" id="GO:0016705">
    <property type="term" value="F:oxidoreductase activity, acting on paired donors, with incorporation or reduction of molecular oxygen"/>
    <property type="evidence" value="ECO:0007669"/>
    <property type="project" value="InterPro"/>
</dbReference>
<dbReference type="InterPro" id="IPR001128">
    <property type="entry name" value="Cyt_P450"/>
</dbReference>
<evidence type="ECO:0000256" key="8">
    <source>
        <dbReference type="ARBA" id="ARBA00023033"/>
    </source>
</evidence>
<keyword evidence="13" id="KW-1185">Reference proteome</keyword>